<reference evidence="1 2" key="2">
    <citation type="submission" date="2007-09" db="EMBL/GenBank/DDBJ databases">
        <title>Draft genome sequence of Clostridium bolteae (ATCC BAA-613).</title>
        <authorList>
            <person name="Sudarsanam P."/>
            <person name="Ley R."/>
            <person name="Guruge J."/>
            <person name="Turnbaugh P.J."/>
            <person name="Mahowald M."/>
            <person name="Liep D."/>
            <person name="Gordon J."/>
        </authorList>
    </citation>
    <scope>NUCLEOTIDE SEQUENCE [LARGE SCALE GENOMIC DNA]</scope>
    <source>
        <strain evidence="2">ATCC BAA-613 / DSM 15670 / CCUG 46953 / JCM 12243 / WAL 16351</strain>
    </source>
</reference>
<dbReference type="AlphaFoldDB" id="A8RYI3"/>
<name>A8RYI3_ENTBW</name>
<dbReference type="PaxDb" id="411902-CLOBOL_05134"/>
<protein>
    <submittedName>
        <fullName evidence="1">Uncharacterized protein</fullName>
    </submittedName>
</protein>
<evidence type="ECO:0000313" key="1">
    <source>
        <dbReference type="EMBL" id="EDP14592.1"/>
    </source>
</evidence>
<evidence type="ECO:0000313" key="2">
    <source>
        <dbReference type="Proteomes" id="UP000005396"/>
    </source>
</evidence>
<proteinExistence type="predicted"/>
<organism evidence="1 2">
    <name type="scientific">Enterocloster bolteae (strain ATCC BAA-613 / DSM 15670 / CCUG 46953 / JCM 12243 / WAL 16351)</name>
    <name type="common">Clostridium bolteae</name>
    <dbReference type="NCBI Taxonomy" id="411902"/>
    <lineage>
        <taxon>Bacteria</taxon>
        <taxon>Bacillati</taxon>
        <taxon>Bacillota</taxon>
        <taxon>Clostridia</taxon>
        <taxon>Lachnospirales</taxon>
        <taxon>Lachnospiraceae</taxon>
        <taxon>Enterocloster</taxon>
    </lineage>
</organism>
<reference evidence="1 2" key="1">
    <citation type="submission" date="2007-08" db="EMBL/GenBank/DDBJ databases">
        <authorList>
            <person name="Fulton L."/>
            <person name="Clifton S."/>
            <person name="Fulton B."/>
            <person name="Xu J."/>
            <person name="Minx P."/>
            <person name="Pepin K.H."/>
            <person name="Johnson M."/>
            <person name="Thiruvilangam P."/>
            <person name="Bhonagiri V."/>
            <person name="Nash W.E."/>
            <person name="Mardis E.R."/>
            <person name="Wilson R.K."/>
        </authorList>
    </citation>
    <scope>NUCLEOTIDE SEQUENCE [LARGE SCALE GENOMIC DNA]</scope>
    <source>
        <strain evidence="2">ATCC BAA-613 / DSM 15670 / CCUG 46953 / JCM 12243 / WAL 16351</strain>
    </source>
</reference>
<dbReference type="EMBL" id="ABCC02000039">
    <property type="protein sequence ID" value="EDP14592.1"/>
    <property type="molecule type" value="Genomic_DNA"/>
</dbReference>
<sequence>MGFSYNPDYNGQASKWHQRCIIFASYEKTSENQMKTK</sequence>
<comment type="caution">
    <text evidence="1">The sequence shown here is derived from an EMBL/GenBank/DDBJ whole genome shotgun (WGS) entry which is preliminary data.</text>
</comment>
<accession>A8RYI3</accession>
<gene>
    <name evidence="1" type="ORF">CLOBOL_05134</name>
</gene>
<dbReference type="HOGENOM" id="CLU_3342200_0_0_9"/>
<dbReference type="Proteomes" id="UP000005396">
    <property type="component" value="Unassembled WGS sequence"/>
</dbReference>